<evidence type="ECO:0000256" key="3">
    <source>
        <dbReference type="ARBA" id="ARBA00023163"/>
    </source>
</evidence>
<dbReference type="InterPro" id="IPR011075">
    <property type="entry name" value="TetR_C"/>
</dbReference>
<dbReference type="OrthoDB" id="4567939at2"/>
<keyword evidence="2 4" id="KW-0238">DNA-binding</keyword>
<feature type="region of interest" description="Disordered" evidence="5">
    <location>
        <begin position="212"/>
        <end position="271"/>
    </location>
</feature>
<dbReference type="PANTHER" id="PTHR47506:SF1">
    <property type="entry name" value="HTH-TYPE TRANSCRIPTIONAL REGULATOR YJDC"/>
    <property type="match status" value="1"/>
</dbReference>
<evidence type="ECO:0000313" key="8">
    <source>
        <dbReference type="Proteomes" id="UP000193244"/>
    </source>
</evidence>
<accession>A0A1X7KSM6</accession>
<evidence type="ECO:0000259" key="6">
    <source>
        <dbReference type="PROSITE" id="PS50977"/>
    </source>
</evidence>
<reference evidence="8" key="1">
    <citation type="submission" date="2017-04" db="EMBL/GenBank/DDBJ databases">
        <authorList>
            <person name="Varghese N."/>
            <person name="Submissions S."/>
        </authorList>
    </citation>
    <scope>NUCLEOTIDE SEQUENCE [LARGE SCALE GENOMIC DNA]</scope>
    <source>
        <strain evidence="8">VKM Ac-2510</strain>
    </source>
</reference>
<sequence>MSTDTLPPTDTAATNRPALTAKGAATRLRIIQAAAARIRARGAAGTSIDDVRADAKVSASQLYHYFSDKKELVRAVVAHEAAVAVAEQQPHLDSLDSIESLRTWRDAVVAQARDRASHGWSPLGSLASELIDTDPDARAGLVEGFGLWLTPVENGLEAMRAAGALRDDADPRSLAVGLLAALQGGLLISRLHEQTAPLESALDAAVARVESFAPRRQPGEPSRQPLAPAVRRTPASPARASGAAPAGAAPAGVATGVAPRTPMRPRRPLAR</sequence>
<dbReference type="GO" id="GO:0003677">
    <property type="term" value="F:DNA binding"/>
    <property type="evidence" value="ECO:0007669"/>
    <property type="project" value="UniProtKB-UniRule"/>
</dbReference>
<feature type="compositionally biased region" description="Low complexity" evidence="5">
    <location>
        <begin position="227"/>
        <end position="260"/>
    </location>
</feature>
<dbReference type="Proteomes" id="UP000193244">
    <property type="component" value="Unassembled WGS sequence"/>
</dbReference>
<dbReference type="Pfam" id="PF16925">
    <property type="entry name" value="TetR_C_13"/>
    <property type="match status" value="1"/>
</dbReference>
<dbReference type="SUPFAM" id="SSF46689">
    <property type="entry name" value="Homeodomain-like"/>
    <property type="match status" value="1"/>
</dbReference>
<gene>
    <name evidence="7" type="ORF">SAMN06296010_2811</name>
</gene>
<keyword evidence="8" id="KW-1185">Reference proteome</keyword>
<evidence type="ECO:0000313" key="7">
    <source>
        <dbReference type="EMBL" id="SMG43806.1"/>
    </source>
</evidence>
<feature type="DNA-binding region" description="H-T-H motif" evidence="4">
    <location>
        <begin position="47"/>
        <end position="66"/>
    </location>
</feature>
<dbReference type="PROSITE" id="PS50977">
    <property type="entry name" value="HTH_TETR_2"/>
    <property type="match status" value="1"/>
</dbReference>
<protein>
    <submittedName>
        <fullName evidence="7">Transcriptional regulator, TetR family</fullName>
    </submittedName>
</protein>
<dbReference type="InterPro" id="IPR009057">
    <property type="entry name" value="Homeodomain-like_sf"/>
</dbReference>
<evidence type="ECO:0000256" key="5">
    <source>
        <dbReference type="SAM" id="MobiDB-lite"/>
    </source>
</evidence>
<dbReference type="AlphaFoldDB" id="A0A1X7KSM6"/>
<dbReference type="Pfam" id="PF00440">
    <property type="entry name" value="TetR_N"/>
    <property type="match status" value="1"/>
</dbReference>
<dbReference type="EMBL" id="FXAY01000005">
    <property type="protein sequence ID" value="SMG43806.1"/>
    <property type="molecule type" value="Genomic_DNA"/>
</dbReference>
<dbReference type="InterPro" id="IPR001647">
    <property type="entry name" value="HTH_TetR"/>
</dbReference>
<dbReference type="PANTHER" id="PTHR47506">
    <property type="entry name" value="TRANSCRIPTIONAL REGULATORY PROTEIN"/>
    <property type="match status" value="1"/>
</dbReference>
<proteinExistence type="predicted"/>
<feature type="domain" description="HTH tetR-type" evidence="6">
    <location>
        <begin position="24"/>
        <end position="84"/>
    </location>
</feature>
<dbReference type="STRING" id="150121.SAMN06296010_2811"/>
<dbReference type="SUPFAM" id="SSF48498">
    <property type="entry name" value="Tetracyclin repressor-like, C-terminal domain"/>
    <property type="match status" value="1"/>
</dbReference>
<evidence type="ECO:0000256" key="4">
    <source>
        <dbReference type="PROSITE-ProRule" id="PRU00335"/>
    </source>
</evidence>
<organism evidence="7 8">
    <name type="scientific">Agreia pratensis</name>
    <dbReference type="NCBI Taxonomy" id="150121"/>
    <lineage>
        <taxon>Bacteria</taxon>
        <taxon>Bacillati</taxon>
        <taxon>Actinomycetota</taxon>
        <taxon>Actinomycetes</taxon>
        <taxon>Micrococcales</taxon>
        <taxon>Microbacteriaceae</taxon>
        <taxon>Agreia</taxon>
    </lineage>
</organism>
<dbReference type="RefSeq" id="WP_085487078.1">
    <property type="nucleotide sequence ID" value="NZ_FXAY01000005.1"/>
</dbReference>
<evidence type="ECO:0000256" key="1">
    <source>
        <dbReference type="ARBA" id="ARBA00023015"/>
    </source>
</evidence>
<keyword evidence="3" id="KW-0804">Transcription</keyword>
<dbReference type="InterPro" id="IPR036271">
    <property type="entry name" value="Tet_transcr_reg_TetR-rel_C_sf"/>
</dbReference>
<name>A0A1X7KSM6_9MICO</name>
<dbReference type="Gene3D" id="1.10.357.10">
    <property type="entry name" value="Tetracycline Repressor, domain 2"/>
    <property type="match status" value="1"/>
</dbReference>
<keyword evidence="1" id="KW-0805">Transcription regulation</keyword>
<evidence type="ECO:0000256" key="2">
    <source>
        <dbReference type="ARBA" id="ARBA00023125"/>
    </source>
</evidence>